<feature type="compositionally biased region" description="Polar residues" evidence="8">
    <location>
        <begin position="1"/>
        <end position="11"/>
    </location>
</feature>
<organism evidence="10 11">
    <name type="scientific">Pristionchus fissidentatus</name>
    <dbReference type="NCBI Taxonomy" id="1538716"/>
    <lineage>
        <taxon>Eukaryota</taxon>
        <taxon>Metazoa</taxon>
        <taxon>Ecdysozoa</taxon>
        <taxon>Nematoda</taxon>
        <taxon>Chromadorea</taxon>
        <taxon>Rhabditida</taxon>
        <taxon>Rhabditina</taxon>
        <taxon>Diplogasteromorpha</taxon>
        <taxon>Diplogasteroidea</taxon>
        <taxon>Neodiplogasteridae</taxon>
        <taxon>Pristionchus</taxon>
    </lineage>
</organism>
<evidence type="ECO:0000313" key="11">
    <source>
        <dbReference type="Proteomes" id="UP001432322"/>
    </source>
</evidence>
<evidence type="ECO:0000256" key="8">
    <source>
        <dbReference type="SAM" id="MobiDB-lite"/>
    </source>
</evidence>
<evidence type="ECO:0000256" key="7">
    <source>
        <dbReference type="PROSITE-ProRule" id="PRU00042"/>
    </source>
</evidence>
<evidence type="ECO:0000256" key="4">
    <source>
        <dbReference type="ARBA" id="ARBA00022771"/>
    </source>
</evidence>
<dbReference type="Pfam" id="PF00096">
    <property type="entry name" value="zf-C2H2"/>
    <property type="match status" value="1"/>
</dbReference>
<evidence type="ECO:0000259" key="9">
    <source>
        <dbReference type="PROSITE" id="PS50157"/>
    </source>
</evidence>
<evidence type="ECO:0000313" key="10">
    <source>
        <dbReference type="EMBL" id="GMT35306.1"/>
    </source>
</evidence>
<keyword evidence="4 7" id="KW-0863">Zinc-finger</keyword>
<dbReference type="PROSITE" id="PS00028">
    <property type="entry name" value="ZINC_FINGER_C2H2_1"/>
    <property type="match status" value="1"/>
</dbReference>
<name>A0AAV5WTE1_9BILA</name>
<protein>
    <recommendedName>
        <fullName evidence="9">C2H2-type domain-containing protein</fullName>
    </recommendedName>
</protein>
<dbReference type="GO" id="GO:0005634">
    <property type="term" value="C:nucleus"/>
    <property type="evidence" value="ECO:0007669"/>
    <property type="project" value="UniProtKB-SubCell"/>
</dbReference>
<feature type="compositionally biased region" description="Basic and acidic residues" evidence="8">
    <location>
        <begin position="50"/>
        <end position="61"/>
    </location>
</feature>
<sequence length="886" mass="100752">SEQPLQQQAGVSNGRVKAEEEDGYDCDDCHMSFRNERTFVAHMRTHGYELADPDEAHRIDAGENIAGPSAKKPKIEEEEGTGRPQGSSNGRPKYPKLPGNDDEEDFDQCEACGAICLTTAEYSAHLRRCIAHQGSILKHACSICKKSKFETVEELKAHEVECRTVKAVEARDKSLHELIQCPYCGKKQNNAFVLGSHIASEHSDIIKWLRFHHLVASEFLPFRCSSCNVGFEDARLLLDHFRLREEFGKGCEGYLLVHDYQYSLHVLDTMKKTEKPARIPDIPKLGDMDYDIYADIFQNEYCPCELPPPLRKDSTLLRRCVHCTEVWPIVQMKWHIKMEHPKFYFDSGSFKCKTCKQFHFYDPSQYADHFENCIVDNYKISNDKLLDTISRNFNPEKPSMQRGKNDRPLKTIPENIGNEMRPCRFCKDHFSPEGLLLHLKNEHTLEHFTDAPYLCGRCDEVGFYSHQEYKRHGTRCTGQSPTNLLMNIYAITAQEVENRTGTKRIEIPSYRALIGEERRKYGTFTSFNRTHNCPNCEHWCTSMETMGEHFKDAHKIENETLQPFLCGGCGIVFADTADLRRHLRNQEILGNVQCYDMATTHRSVNHTIANNANLLANQALMTLNPVRYMKAPPYFRPSANQPTFSTPPIMLNRRPHFIMDPNRQNAHNEFGEGVSLSRQIAAQKRHNHTLLPIRPLSQLSKSPLSGERHQQTRMMINANLVRAQNTTYFAQLAANERQKSFTRVDFSTPLSLPSRSSYTHRITVDQFDPRQPLLSEPAPPSRLIGRSMPARPTTGLNAAAAARPIPQLMQHTQRPSMMQTAKFRLAPTSSPSSGGQGAIRFRPMSAAMPSRPFVRPMAPGTGAKILAPPAFRGTAQPKTEPKQEPL</sequence>
<keyword evidence="2" id="KW-0479">Metal-binding</keyword>
<feature type="region of interest" description="Disordered" evidence="8">
    <location>
        <begin position="850"/>
        <end position="886"/>
    </location>
</feature>
<dbReference type="SMART" id="SM00355">
    <property type="entry name" value="ZnF_C2H2"/>
    <property type="match status" value="8"/>
</dbReference>
<evidence type="ECO:0000256" key="1">
    <source>
        <dbReference type="ARBA" id="ARBA00004123"/>
    </source>
</evidence>
<feature type="domain" description="C2H2-type" evidence="9">
    <location>
        <begin position="564"/>
        <end position="584"/>
    </location>
</feature>
<proteinExistence type="predicted"/>
<keyword evidence="11" id="KW-1185">Reference proteome</keyword>
<dbReference type="PROSITE" id="PS50157">
    <property type="entry name" value="ZINC_FINGER_C2H2_2"/>
    <property type="match status" value="2"/>
</dbReference>
<feature type="region of interest" description="Disordered" evidence="8">
    <location>
        <begin position="1"/>
        <end position="27"/>
    </location>
</feature>
<feature type="domain" description="C2H2-type" evidence="9">
    <location>
        <begin position="24"/>
        <end position="51"/>
    </location>
</feature>
<dbReference type="AlphaFoldDB" id="A0AAV5WTE1"/>
<accession>A0AAV5WTE1</accession>
<dbReference type="EMBL" id="BTSY01000007">
    <property type="protein sequence ID" value="GMT35306.1"/>
    <property type="molecule type" value="Genomic_DNA"/>
</dbReference>
<keyword evidence="5" id="KW-0862">Zinc</keyword>
<evidence type="ECO:0000256" key="3">
    <source>
        <dbReference type="ARBA" id="ARBA00022737"/>
    </source>
</evidence>
<evidence type="ECO:0000256" key="5">
    <source>
        <dbReference type="ARBA" id="ARBA00022833"/>
    </source>
</evidence>
<comment type="caution">
    <text evidence="10">The sequence shown here is derived from an EMBL/GenBank/DDBJ whole genome shotgun (WGS) entry which is preliminary data.</text>
</comment>
<dbReference type="GO" id="GO:0008270">
    <property type="term" value="F:zinc ion binding"/>
    <property type="evidence" value="ECO:0007669"/>
    <property type="project" value="UniProtKB-KW"/>
</dbReference>
<gene>
    <name evidence="10" type="ORF">PFISCL1PPCAC_26603</name>
</gene>
<reference evidence="10" key="1">
    <citation type="submission" date="2023-10" db="EMBL/GenBank/DDBJ databases">
        <title>Genome assembly of Pristionchus species.</title>
        <authorList>
            <person name="Yoshida K."/>
            <person name="Sommer R.J."/>
        </authorList>
    </citation>
    <scope>NUCLEOTIDE SEQUENCE</scope>
    <source>
        <strain evidence="10">RS5133</strain>
    </source>
</reference>
<comment type="subcellular location">
    <subcellularLocation>
        <location evidence="1">Nucleus</location>
    </subcellularLocation>
</comment>
<keyword evidence="3" id="KW-0677">Repeat</keyword>
<feature type="region of interest" description="Disordered" evidence="8">
    <location>
        <begin position="50"/>
        <end position="100"/>
    </location>
</feature>
<keyword evidence="6" id="KW-0539">Nucleus</keyword>
<evidence type="ECO:0000256" key="2">
    <source>
        <dbReference type="ARBA" id="ARBA00022723"/>
    </source>
</evidence>
<evidence type="ECO:0000256" key="6">
    <source>
        <dbReference type="ARBA" id="ARBA00023242"/>
    </source>
</evidence>
<dbReference type="Proteomes" id="UP001432322">
    <property type="component" value="Unassembled WGS sequence"/>
</dbReference>
<dbReference type="InterPro" id="IPR013087">
    <property type="entry name" value="Znf_C2H2_type"/>
</dbReference>
<dbReference type="InterPro" id="IPR050888">
    <property type="entry name" value="ZnF_C2H2-type_TF"/>
</dbReference>
<feature type="non-terminal residue" evidence="10">
    <location>
        <position position="1"/>
    </location>
</feature>
<dbReference type="PANTHER" id="PTHR24406">
    <property type="entry name" value="TRANSCRIPTIONAL REPRESSOR CTCFL-RELATED"/>
    <property type="match status" value="1"/>
</dbReference>
<dbReference type="Gene3D" id="3.30.160.60">
    <property type="entry name" value="Classic Zinc Finger"/>
    <property type="match status" value="2"/>
</dbReference>